<evidence type="ECO:0000259" key="24">
    <source>
        <dbReference type="PROSITE" id="PS51015"/>
    </source>
</evidence>
<dbReference type="GO" id="GO:0050678">
    <property type="term" value="P:regulation of epithelial cell proliferation"/>
    <property type="evidence" value="ECO:0007669"/>
    <property type="project" value="Ensembl"/>
</dbReference>
<accession>A0A8C4MVN8</accession>
<name>A0A8C4MVN8_EQUAS</name>
<dbReference type="CDD" id="cd20457">
    <property type="entry name" value="Tudor_UHRF1_rpt2"/>
    <property type="match status" value="1"/>
</dbReference>
<evidence type="ECO:0000256" key="20">
    <source>
        <dbReference type="SAM" id="MobiDB-lite"/>
    </source>
</evidence>
<dbReference type="PROSITE" id="PS50016">
    <property type="entry name" value="ZF_PHD_2"/>
    <property type="match status" value="1"/>
</dbReference>
<dbReference type="Pfam" id="PF02182">
    <property type="entry name" value="SAD_SRA"/>
    <property type="match status" value="1"/>
</dbReference>
<dbReference type="GO" id="GO:0045944">
    <property type="term" value="P:positive regulation of transcription by RNA polymerase II"/>
    <property type="evidence" value="ECO:0007669"/>
    <property type="project" value="Ensembl"/>
</dbReference>
<dbReference type="FunFam" id="2.30.30.140:FF:000068">
    <property type="entry name" value="E3 ubiquitin-protein ligase UHRF1 isoform 1"/>
    <property type="match status" value="1"/>
</dbReference>
<comment type="pathway">
    <text evidence="2 19">Protein modification; protein ubiquitination.</text>
</comment>
<reference evidence="25 26" key="1">
    <citation type="journal article" date="2020" name="Nat. Commun.">
        <title>Donkey genomes provide new insights into domestication and selection for coat color.</title>
        <authorList>
            <person name="Wang"/>
            <person name="C."/>
            <person name="Li"/>
            <person name="H."/>
            <person name="Guo"/>
            <person name="Y."/>
            <person name="Huang"/>
            <person name="J."/>
            <person name="Sun"/>
            <person name="Y."/>
            <person name="Min"/>
            <person name="J."/>
            <person name="Wang"/>
            <person name="J."/>
            <person name="Fang"/>
            <person name="X."/>
            <person name="Zhao"/>
            <person name="Z."/>
            <person name="Wang"/>
            <person name="S."/>
            <person name="Zhang"/>
            <person name="Y."/>
            <person name="Liu"/>
            <person name="Q."/>
            <person name="Jiang"/>
            <person name="Q."/>
            <person name="Wang"/>
            <person name="X."/>
            <person name="Guo"/>
            <person name="Y."/>
            <person name="Yang"/>
            <person name="C."/>
            <person name="Wang"/>
            <person name="Y."/>
            <person name="Tian"/>
            <person name="F."/>
            <person name="Zhuang"/>
            <person name="G."/>
            <person name="Fan"/>
            <person name="Y."/>
            <person name="Gao"/>
            <person name="Q."/>
            <person name="Li"/>
            <person name="Y."/>
            <person name="Ju"/>
            <person name="Z."/>
            <person name="Li"/>
            <person name="J."/>
            <person name="Li"/>
            <person name="R."/>
            <person name="Hou"/>
            <person name="M."/>
            <person name="Yang"/>
            <person name="G."/>
            <person name="Liu"/>
            <person name="G."/>
            <person name="Liu"/>
            <person name="W."/>
            <person name="Guo"/>
            <person name="J."/>
            <person name="Pan"/>
            <person name="S."/>
            <person name="Fan"/>
            <person name="G."/>
            <person name="Zhang"/>
            <person name="W."/>
            <person name="Zhang"/>
            <person name="R."/>
            <person name="Yu"/>
            <person name="J."/>
            <person name="Zhang"/>
            <person name="X."/>
            <person name="Yin"/>
            <person name="Q."/>
            <person name="Ji"/>
            <person name="C."/>
            <person name="Jin"/>
            <person name="Y."/>
            <person name="Yue"/>
            <person name="G."/>
            <person name="Liu"/>
            <person name="M."/>
            <person name="Xu"/>
            <person name="J."/>
            <person name="Liu"/>
            <person name="S."/>
            <person name="Jordana"/>
            <person name="J."/>
            <person name="Noce"/>
            <person name="A."/>
            <person name="Amills"/>
            <person name="M."/>
            <person name="Wu"/>
            <person name="D.D."/>
            <person name="Li"/>
            <person name="S."/>
            <person name="Zhou"/>
            <person name="X. and Zhong"/>
            <person name="J."/>
        </authorList>
    </citation>
    <scope>NUCLEOTIDE SEQUENCE [LARGE SCALE GENOMIC DNA]</scope>
</reference>
<dbReference type="SUPFAM" id="SSF57850">
    <property type="entry name" value="RING/U-box"/>
    <property type="match status" value="1"/>
</dbReference>
<dbReference type="InterPro" id="IPR017907">
    <property type="entry name" value="Znf_RING_CS"/>
</dbReference>
<dbReference type="GO" id="GO:0090307">
    <property type="term" value="P:mitotic spindle assembly"/>
    <property type="evidence" value="ECO:0007669"/>
    <property type="project" value="Ensembl"/>
</dbReference>
<comment type="function">
    <text evidence="19">Multi domain E3 ubiquitin ligase that also plays a role in DNA methylation and histone modifications.</text>
</comment>
<evidence type="ECO:0000256" key="11">
    <source>
        <dbReference type="ARBA" id="ARBA00022853"/>
    </source>
</evidence>
<gene>
    <name evidence="25" type="primary">UHRF1</name>
</gene>
<dbReference type="GO" id="GO:0062072">
    <property type="term" value="F:histone H3K9me2/3 reader activity"/>
    <property type="evidence" value="ECO:0007669"/>
    <property type="project" value="Ensembl"/>
</dbReference>
<evidence type="ECO:0000256" key="15">
    <source>
        <dbReference type="ARBA" id="ARBA00023242"/>
    </source>
</evidence>
<dbReference type="PANTHER" id="PTHR14140:SF2">
    <property type="entry name" value="E3 UBIQUITIN-PROTEIN LIGASE UHRF1"/>
    <property type="match status" value="1"/>
</dbReference>
<reference evidence="25" key="2">
    <citation type="submission" date="2025-08" db="UniProtKB">
        <authorList>
            <consortium name="Ensembl"/>
        </authorList>
    </citation>
    <scope>IDENTIFICATION</scope>
</reference>
<feature type="region of interest" description="Disordered" evidence="20">
    <location>
        <begin position="82"/>
        <end position="128"/>
    </location>
</feature>
<dbReference type="SMART" id="SM00184">
    <property type="entry name" value="RING"/>
    <property type="match status" value="2"/>
</dbReference>
<dbReference type="FunFam" id="2.30.280.10:FF:000001">
    <property type="entry name" value="E3 ubiquitin-protein ligase UHRF1 isoform 1"/>
    <property type="match status" value="1"/>
</dbReference>
<dbReference type="InterPro" id="IPR015947">
    <property type="entry name" value="PUA-like_sf"/>
</dbReference>
<evidence type="ECO:0000256" key="4">
    <source>
        <dbReference type="ARBA" id="ARBA00022553"/>
    </source>
</evidence>
<keyword evidence="7" id="KW-0677">Repeat</keyword>
<keyword evidence="12" id="KW-0805">Transcription regulation</keyword>
<keyword evidence="8 17" id="KW-0863">Zinc-finger</keyword>
<keyword evidence="6 19" id="KW-0479">Metal-binding</keyword>
<dbReference type="GO" id="GO:0005657">
    <property type="term" value="C:replication fork"/>
    <property type="evidence" value="ECO:0007669"/>
    <property type="project" value="Ensembl"/>
</dbReference>
<evidence type="ECO:0000256" key="7">
    <source>
        <dbReference type="ARBA" id="ARBA00022737"/>
    </source>
</evidence>
<feature type="domain" description="RING-type" evidence="23">
    <location>
        <begin position="759"/>
        <end position="798"/>
    </location>
</feature>
<dbReference type="SUPFAM" id="SSF88697">
    <property type="entry name" value="PUA domain-like"/>
    <property type="match status" value="1"/>
</dbReference>
<keyword evidence="16" id="KW-0131">Cell cycle</keyword>
<dbReference type="InterPro" id="IPR014722">
    <property type="entry name" value="Rib_uL2_dom2"/>
</dbReference>
<protein>
    <recommendedName>
        <fullName evidence="19">E3 ubiquitin-protein ligase UHRF</fullName>
        <ecNumber evidence="19">2.3.2.27</ecNumber>
    </recommendedName>
    <alternativeName>
        <fullName evidence="19">RING-type E3 ubiquitin transferase UHRF</fullName>
    </alternativeName>
    <alternativeName>
        <fullName evidence="19">Ubiquitin-like PHD and RING finger domain-containing protein</fullName>
    </alternativeName>
    <alternativeName>
        <fullName evidence="19">Ubiquitin-like-containing PHD and RING finger domains protein</fullName>
    </alternativeName>
</protein>
<keyword evidence="9 19" id="KW-0833">Ubl conjugation pathway</keyword>
<evidence type="ECO:0000256" key="8">
    <source>
        <dbReference type="ARBA" id="ARBA00022771"/>
    </source>
</evidence>
<evidence type="ECO:0000256" key="1">
    <source>
        <dbReference type="ARBA" id="ARBA00000900"/>
    </source>
</evidence>
<feature type="domain" description="PHD-type" evidence="21">
    <location>
        <begin position="349"/>
        <end position="405"/>
    </location>
</feature>
<evidence type="ECO:0000256" key="5">
    <source>
        <dbReference type="ARBA" id="ARBA00022679"/>
    </source>
</evidence>
<evidence type="ECO:0000256" key="12">
    <source>
        <dbReference type="ARBA" id="ARBA00023015"/>
    </source>
</evidence>
<dbReference type="Ensembl" id="ENSEAST00005035953.2">
    <property type="protein sequence ID" value="ENSEASP00005032987.2"/>
    <property type="gene ID" value="ENSEASG00005022556.2"/>
</dbReference>
<evidence type="ECO:0000259" key="22">
    <source>
        <dbReference type="PROSITE" id="PS50053"/>
    </source>
</evidence>
<keyword evidence="14" id="KW-0804">Transcription</keyword>
<keyword evidence="26" id="KW-1185">Reference proteome</keyword>
<dbReference type="GO" id="GO:0006511">
    <property type="term" value="P:ubiquitin-dependent protein catabolic process"/>
    <property type="evidence" value="ECO:0007669"/>
    <property type="project" value="Ensembl"/>
</dbReference>
<evidence type="ECO:0000313" key="26">
    <source>
        <dbReference type="Proteomes" id="UP000694387"/>
    </source>
</evidence>
<feature type="domain" description="Ubiquitin-like" evidence="22">
    <location>
        <begin position="1"/>
        <end position="75"/>
    </location>
</feature>
<dbReference type="InterPro" id="IPR047406">
    <property type="entry name" value="Ubl_UHRF1"/>
</dbReference>
<dbReference type="Gene3D" id="3.30.40.10">
    <property type="entry name" value="Zinc/RING finger domain, C3HC4 (zinc finger)"/>
    <property type="match status" value="1"/>
</dbReference>
<dbReference type="GO" id="GO:0005654">
    <property type="term" value="C:nucleoplasm"/>
    <property type="evidence" value="ECO:0007669"/>
    <property type="project" value="Ensembl"/>
</dbReference>
<feature type="compositionally biased region" description="Acidic residues" evidence="20">
    <location>
        <begin position="667"/>
        <end position="677"/>
    </location>
</feature>
<keyword evidence="4" id="KW-0597">Phosphoprotein</keyword>
<keyword evidence="10 19" id="KW-0862">Zinc</keyword>
<dbReference type="GO" id="GO:0042802">
    <property type="term" value="F:identical protein binding"/>
    <property type="evidence" value="ECO:0007669"/>
    <property type="project" value="Ensembl"/>
</dbReference>
<dbReference type="GO" id="GO:0016363">
    <property type="term" value="C:nuclear matrix"/>
    <property type="evidence" value="ECO:0007669"/>
    <property type="project" value="Ensembl"/>
</dbReference>
<dbReference type="GO" id="GO:0042393">
    <property type="term" value="F:histone binding"/>
    <property type="evidence" value="ECO:0007669"/>
    <property type="project" value="UniProtKB-UniRule"/>
</dbReference>
<evidence type="ECO:0000256" key="16">
    <source>
        <dbReference type="ARBA" id="ARBA00023306"/>
    </source>
</evidence>
<dbReference type="InterPro" id="IPR001841">
    <property type="entry name" value="Znf_RING"/>
</dbReference>
<dbReference type="Pfam" id="PF12148">
    <property type="entry name" value="TTD"/>
    <property type="match status" value="1"/>
</dbReference>
<dbReference type="FunFam" id="3.30.40.10:FF:000066">
    <property type="entry name" value="E3 ubiquitin-protein ligase UHRF2 isoform X1"/>
    <property type="match status" value="1"/>
</dbReference>
<keyword evidence="5 19" id="KW-0808">Transferase</keyword>
<dbReference type="GO" id="GO:0044729">
    <property type="term" value="F:hemi-methylated DNA-binding"/>
    <property type="evidence" value="ECO:0007669"/>
    <property type="project" value="Ensembl"/>
</dbReference>
<comment type="subcellular location">
    <subcellularLocation>
        <location evidence="18 19">Nucleus</location>
    </subcellularLocation>
</comment>
<dbReference type="GO" id="GO:0051865">
    <property type="term" value="P:protein autoubiquitination"/>
    <property type="evidence" value="ECO:0007669"/>
    <property type="project" value="Ensembl"/>
</dbReference>
<dbReference type="GO" id="GO:0008270">
    <property type="term" value="F:zinc ion binding"/>
    <property type="evidence" value="ECO:0007669"/>
    <property type="project" value="UniProtKB-KW"/>
</dbReference>
<dbReference type="GO" id="GO:0000122">
    <property type="term" value="P:negative regulation of transcription by RNA polymerase II"/>
    <property type="evidence" value="ECO:0007669"/>
    <property type="project" value="Ensembl"/>
</dbReference>
<dbReference type="Proteomes" id="UP000694387">
    <property type="component" value="Chromosome 20"/>
</dbReference>
<dbReference type="GO" id="GO:0141055">
    <property type="term" value="F:histone H3 ubiquitin ligase activity"/>
    <property type="evidence" value="ECO:0007669"/>
    <property type="project" value="Ensembl"/>
</dbReference>
<comment type="domain">
    <text evidence="19">The YDG domain mediates the interaction with histone H3.</text>
</comment>
<dbReference type="InterPro" id="IPR003105">
    <property type="entry name" value="SRA_YDG"/>
</dbReference>
<dbReference type="InterPro" id="IPR029071">
    <property type="entry name" value="Ubiquitin-like_domsf"/>
</dbReference>
<comment type="domain">
    <text evidence="19">The tudor-like regions specifically recognize and bind histone H3 unmethylated at 'Arg-2' (H3R2me0), while the PHD-type zinc finger specifically recognizes and binds histone H3 trimethylated at 'Lys-9' (H3K9me3).</text>
</comment>
<dbReference type="GO" id="GO:0000987">
    <property type="term" value="F:cis-regulatory region sequence-specific DNA binding"/>
    <property type="evidence" value="ECO:0007669"/>
    <property type="project" value="Ensembl"/>
</dbReference>
<dbReference type="InterPro" id="IPR036987">
    <property type="entry name" value="SRA-YDG_sf"/>
</dbReference>
<dbReference type="InterPro" id="IPR011011">
    <property type="entry name" value="Znf_FYVE_PHD"/>
</dbReference>
<dbReference type="GO" id="GO:0000791">
    <property type="term" value="C:euchromatin"/>
    <property type="evidence" value="ECO:0007669"/>
    <property type="project" value="Ensembl"/>
</dbReference>
<sequence>MWIQVRTMDGKVAHTVDSLSRLTKVEELRRKIQELFHVEPGLQRLFFRGKQMEDGHTLFDYDVRLNDTIQLLVRQSLVLPASGGSKERDSELSDTDSGCGLGQSESDKSSNSGEVASEADGKAGLADDDTWDETELGLYKVNEYVDARDTNMGAWFEAQVVRVTRKVPSQDEPCSSSSTLEEDVIYHVKYDDYPENGVVQMSSRDVRARARTVLKWQELEVGQVVMLNYNPDNPKERGFWYDAEIVRKRETRTVRELYANVRLGDNSLNDCRIIFVDEVFKIERPGEGSPVVDNPMRSESGPALPWLPRRAWAGLLSPPCVAGPARADPGLPRPGKSGPSCKHCKDDESKTCRVCACHLCGGKQDPDKQLLCDECDMAFHIYCLCPPLSSIPKEDEWYCPECRNDASEVVLAGEKLKESKKKAKMASATSSSQRDWGKGMACVGRTKECTIVPSNHYGPIPGIPVGTMWRFRVQVSESGVHRPHVAGIHGRSNDGAYSLVLAGGYEDDVDNGNSFTYTGSGGRDLSGNKRTAEQSCDQKLTNTNRALALNCSAPINDRKGAEAKDWRAGKPVRVVRNVKGRKHSKYAPTEGNRYDGIYKVVRYWPEKGKSGFLVWRYLLRRDDTEPGPWTKEGKDRIKKLGLTMQYPEGYLEALARKEKENSKREAEEEEPQEEEEGGLTSPRRGKRKSKSAGGGKNGAGSPRGTPKKTKVEPYSLTAQQHGLIKEDRSNAKLWAETLKALKDGPFQKFLSKVEETFQCICCQELVFRPITTVCQHNVCKDCLDRSFKAQVFSCPACRYDLGRSYAMQVNQPLQAVLNHLFPGYGNGR</sequence>
<dbReference type="PROSITE" id="PS51015">
    <property type="entry name" value="YDG"/>
    <property type="match status" value="1"/>
</dbReference>
<dbReference type="FunFam" id="3.10.20.90:FF:000143">
    <property type="entry name" value="E3 ubiquitin-protein ligase UHRF1 isoform 1"/>
    <property type="match status" value="1"/>
</dbReference>
<reference evidence="25" key="3">
    <citation type="submission" date="2025-09" db="UniProtKB">
        <authorList>
            <consortium name="Ensembl"/>
        </authorList>
    </citation>
    <scope>IDENTIFICATION</scope>
</reference>
<dbReference type="SMART" id="SM00466">
    <property type="entry name" value="SRA"/>
    <property type="match status" value="1"/>
</dbReference>
<dbReference type="CDD" id="cd20455">
    <property type="entry name" value="Tudor_UHRF1_rpt1"/>
    <property type="match status" value="1"/>
</dbReference>
<evidence type="ECO:0000256" key="10">
    <source>
        <dbReference type="ARBA" id="ARBA00022833"/>
    </source>
</evidence>
<dbReference type="Gene3D" id="2.30.30.1150">
    <property type="match status" value="1"/>
</dbReference>
<dbReference type="Gene3D" id="2.30.280.10">
    <property type="entry name" value="SRA-YDG"/>
    <property type="match status" value="1"/>
</dbReference>
<dbReference type="Gene3D" id="2.30.30.140">
    <property type="match status" value="1"/>
</dbReference>
<evidence type="ECO:0000259" key="23">
    <source>
        <dbReference type="PROSITE" id="PS50089"/>
    </source>
</evidence>
<evidence type="ECO:0000256" key="2">
    <source>
        <dbReference type="ARBA" id="ARBA00004906"/>
    </source>
</evidence>
<dbReference type="GO" id="GO:0031507">
    <property type="term" value="P:heterochromatin formation"/>
    <property type="evidence" value="ECO:0007669"/>
    <property type="project" value="Ensembl"/>
</dbReference>
<dbReference type="InterPro" id="IPR021991">
    <property type="entry name" value="TTD_dom"/>
</dbReference>
<dbReference type="Gene3D" id="3.10.20.90">
    <property type="entry name" value="Phosphatidylinositol 3-kinase Catalytic Subunit, Chain A, domain 1"/>
    <property type="match status" value="1"/>
</dbReference>
<dbReference type="SUPFAM" id="SSF57903">
    <property type="entry name" value="FYVE/PHD zinc finger"/>
    <property type="match status" value="1"/>
</dbReference>
<keyword evidence="13 19" id="KW-0238">DNA-binding</keyword>
<dbReference type="AlphaFoldDB" id="A0A8C4MVN8"/>
<dbReference type="Pfam" id="PF00240">
    <property type="entry name" value="ubiquitin"/>
    <property type="match status" value="1"/>
</dbReference>
<dbReference type="Pfam" id="PF00628">
    <property type="entry name" value="PHD"/>
    <property type="match status" value="1"/>
</dbReference>
<dbReference type="SMART" id="SM00213">
    <property type="entry name" value="UBQ"/>
    <property type="match status" value="1"/>
</dbReference>
<evidence type="ECO:0000313" key="25">
    <source>
        <dbReference type="Ensembl" id="ENSEASP00005032987.2"/>
    </source>
</evidence>
<dbReference type="InterPro" id="IPR045134">
    <property type="entry name" value="UHRF1/2-like"/>
</dbReference>
<dbReference type="GeneTree" id="ENSGT00390000008296"/>
<dbReference type="CDD" id="cd15616">
    <property type="entry name" value="PHD_UHRF1"/>
    <property type="match status" value="1"/>
</dbReference>
<organism evidence="25 26">
    <name type="scientific">Equus asinus</name>
    <name type="common">Donkey</name>
    <name type="synonym">Equus africanus asinus</name>
    <dbReference type="NCBI Taxonomy" id="9793"/>
    <lineage>
        <taxon>Eukaryota</taxon>
        <taxon>Metazoa</taxon>
        <taxon>Chordata</taxon>
        <taxon>Craniata</taxon>
        <taxon>Vertebrata</taxon>
        <taxon>Euteleostomi</taxon>
        <taxon>Mammalia</taxon>
        <taxon>Eutheria</taxon>
        <taxon>Laurasiatheria</taxon>
        <taxon>Perissodactyla</taxon>
        <taxon>Equidae</taxon>
        <taxon>Equus</taxon>
    </lineage>
</organism>
<dbReference type="InterPro" id="IPR001965">
    <property type="entry name" value="Znf_PHD"/>
</dbReference>
<dbReference type="SMART" id="SM00249">
    <property type="entry name" value="PHD"/>
    <property type="match status" value="1"/>
</dbReference>
<evidence type="ECO:0000256" key="14">
    <source>
        <dbReference type="ARBA" id="ARBA00023163"/>
    </source>
</evidence>
<evidence type="ECO:0000256" key="3">
    <source>
        <dbReference type="ARBA" id="ARBA00022491"/>
    </source>
</evidence>
<dbReference type="GO" id="GO:0044027">
    <property type="term" value="P:negative regulation of gene expression via chromosomal CpG island methylation"/>
    <property type="evidence" value="ECO:0007669"/>
    <property type="project" value="Ensembl"/>
</dbReference>
<feature type="region of interest" description="Disordered" evidence="20">
    <location>
        <begin position="657"/>
        <end position="711"/>
    </location>
</feature>
<feature type="domain" description="YDG" evidence="24">
    <location>
        <begin position="458"/>
        <end position="621"/>
    </location>
</feature>
<dbReference type="InterPro" id="IPR013083">
    <property type="entry name" value="Znf_RING/FYVE/PHD"/>
</dbReference>
<dbReference type="GO" id="GO:0000792">
    <property type="term" value="C:heterochromatin"/>
    <property type="evidence" value="ECO:0007669"/>
    <property type="project" value="Ensembl"/>
</dbReference>
<dbReference type="PROSITE" id="PS50089">
    <property type="entry name" value="ZF_RING_2"/>
    <property type="match status" value="1"/>
</dbReference>
<dbReference type="SUPFAM" id="SSF54236">
    <property type="entry name" value="Ubiquitin-like"/>
    <property type="match status" value="1"/>
</dbReference>
<comment type="catalytic activity">
    <reaction evidence="1 19">
        <text>S-ubiquitinyl-[E2 ubiquitin-conjugating enzyme]-L-cysteine + [acceptor protein]-L-lysine = [E2 ubiquitin-conjugating enzyme]-L-cysteine + N(6)-ubiquitinyl-[acceptor protein]-L-lysine.</text>
        <dbReference type="EC" id="2.3.2.27"/>
    </reaction>
</comment>
<dbReference type="GO" id="GO:0008327">
    <property type="term" value="F:methyl-CpG binding"/>
    <property type="evidence" value="ECO:0007669"/>
    <property type="project" value="Ensembl"/>
</dbReference>
<dbReference type="UniPathway" id="UPA00143"/>
<dbReference type="PANTHER" id="PTHR14140">
    <property type="entry name" value="E3 UBIQUITIN-PROTEIN LIGASE UHRF-RELATED"/>
    <property type="match status" value="1"/>
</dbReference>
<dbReference type="InterPro" id="IPR000626">
    <property type="entry name" value="Ubiquitin-like_dom"/>
</dbReference>
<evidence type="ECO:0000256" key="18">
    <source>
        <dbReference type="PROSITE-ProRule" id="PRU00358"/>
    </source>
</evidence>
<feature type="compositionally biased region" description="Basic and acidic residues" evidence="20">
    <location>
        <begin position="657"/>
        <end position="666"/>
    </location>
</feature>
<keyword evidence="3" id="KW-0678">Repressor</keyword>
<evidence type="ECO:0000256" key="9">
    <source>
        <dbReference type="ARBA" id="ARBA00022786"/>
    </source>
</evidence>
<keyword evidence="15 18" id="KW-0539">Nucleus</keyword>
<dbReference type="GO" id="GO:0051247">
    <property type="term" value="P:positive regulation of protein metabolic process"/>
    <property type="evidence" value="ECO:0007669"/>
    <property type="project" value="Ensembl"/>
</dbReference>
<dbReference type="PROSITE" id="PS00518">
    <property type="entry name" value="ZF_RING_1"/>
    <property type="match status" value="1"/>
</dbReference>
<evidence type="ECO:0000256" key="19">
    <source>
        <dbReference type="RuleBase" id="RU369101"/>
    </source>
</evidence>
<dbReference type="InterPro" id="IPR019787">
    <property type="entry name" value="Znf_PHD-finger"/>
</dbReference>
<evidence type="ECO:0000256" key="17">
    <source>
        <dbReference type="PROSITE-ProRule" id="PRU00175"/>
    </source>
</evidence>
<dbReference type="Gene3D" id="2.30.30.30">
    <property type="match status" value="1"/>
</dbReference>
<proteinExistence type="predicted"/>
<dbReference type="CDD" id="cd16769">
    <property type="entry name" value="RING-HC_UHRF1"/>
    <property type="match status" value="1"/>
</dbReference>
<dbReference type="EC" id="2.3.2.27" evidence="19"/>
<dbReference type="PROSITE" id="PS50053">
    <property type="entry name" value="UBIQUITIN_2"/>
    <property type="match status" value="1"/>
</dbReference>
<evidence type="ECO:0000256" key="6">
    <source>
        <dbReference type="ARBA" id="ARBA00022723"/>
    </source>
</evidence>
<dbReference type="CDD" id="cd17122">
    <property type="entry name" value="Ubl_UHRF1"/>
    <property type="match status" value="1"/>
</dbReference>
<keyword evidence="11" id="KW-0156">Chromatin regulator</keyword>
<evidence type="ECO:0000259" key="21">
    <source>
        <dbReference type="PROSITE" id="PS50016"/>
    </source>
</evidence>
<evidence type="ECO:0000256" key="13">
    <source>
        <dbReference type="ARBA" id="ARBA00023125"/>
    </source>
</evidence>